<dbReference type="GO" id="GO:0010181">
    <property type="term" value="F:FMN binding"/>
    <property type="evidence" value="ECO:0007669"/>
    <property type="project" value="InterPro"/>
</dbReference>
<dbReference type="NCBIfam" id="NF045594">
    <property type="entry name" value="flavodox_BilS"/>
    <property type="match status" value="1"/>
</dbReference>
<dbReference type="InterPro" id="IPR029039">
    <property type="entry name" value="Flavoprotein-like_sf"/>
</dbReference>
<dbReference type="SUPFAM" id="SSF52218">
    <property type="entry name" value="Flavoproteins"/>
    <property type="match status" value="1"/>
</dbReference>
<dbReference type="Pfam" id="PF12641">
    <property type="entry name" value="Flavodoxin_3"/>
    <property type="match status" value="1"/>
</dbReference>
<organism evidence="2 3">
    <name type="scientific">Anaerobium acetethylicum</name>
    <dbReference type="NCBI Taxonomy" id="1619234"/>
    <lineage>
        <taxon>Bacteria</taxon>
        <taxon>Bacillati</taxon>
        <taxon>Bacillota</taxon>
        <taxon>Clostridia</taxon>
        <taxon>Lachnospirales</taxon>
        <taxon>Lachnospiraceae</taxon>
        <taxon>Anaerobium</taxon>
    </lineage>
</organism>
<dbReference type="OrthoDB" id="307208at2"/>
<dbReference type="InterPro" id="IPR008254">
    <property type="entry name" value="Flavodoxin/NO_synth"/>
</dbReference>
<evidence type="ECO:0000313" key="3">
    <source>
        <dbReference type="Proteomes" id="UP000199315"/>
    </source>
</evidence>
<dbReference type="RefSeq" id="WP_091231923.1">
    <property type="nucleotide sequence ID" value="NZ_FMKA01000005.1"/>
</dbReference>
<evidence type="ECO:0000313" key="2">
    <source>
        <dbReference type="EMBL" id="SCP96573.1"/>
    </source>
</evidence>
<dbReference type="Gene3D" id="3.40.50.360">
    <property type="match status" value="1"/>
</dbReference>
<proteinExistence type="predicted"/>
<dbReference type="EMBL" id="FMKA01000005">
    <property type="protein sequence ID" value="SCP96573.1"/>
    <property type="molecule type" value="Genomic_DNA"/>
</dbReference>
<keyword evidence="3" id="KW-1185">Reference proteome</keyword>
<dbReference type="GO" id="GO:0009055">
    <property type="term" value="F:electron transfer activity"/>
    <property type="evidence" value="ECO:0007669"/>
    <property type="project" value="InterPro"/>
</dbReference>
<dbReference type="InterPro" id="IPR001226">
    <property type="entry name" value="Flavodoxin_CS"/>
</dbReference>
<dbReference type="GO" id="GO:0016651">
    <property type="term" value="F:oxidoreductase activity, acting on NAD(P)H"/>
    <property type="evidence" value="ECO:0007669"/>
    <property type="project" value="UniProtKB-ARBA"/>
</dbReference>
<accession>A0A1D3TS12</accession>
<dbReference type="PROSITE" id="PS00201">
    <property type="entry name" value="FLAVODOXIN"/>
    <property type="match status" value="1"/>
</dbReference>
<reference evidence="2 3" key="1">
    <citation type="submission" date="2016-09" db="EMBL/GenBank/DDBJ databases">
        <authorList>
            <person name="Capua I."/>
            <person name="De Benedictis P."/>
            <person name="Joannis T."/>
            <person name="Lombin L.H."/>
            <person name="Cattoli G."/>
        </authorList>
    </citation>
    <scope>NUCLEOTIDE SEQUENCE [LARGE SCALE GENOMIC DNA]</scope>
    <source>
        <strain evidence="2 3">GluBS11</strain>
    </source>
</reference>
<sequence>MKKYKVLFTSRTGNTEKVAVKIYEAIADSSKDIQKIEAFEGGDDAEIYFIGFWADHGSCSMEVMDCLDEIHGKKIALFGTCGMGSNKEYYAGIEASVSAFIPDDNEYLGMFLCQGKMPIQVRNKYEEMLKRDAGDEKAKFMIKNFNEAMLHPDKRDLENAAAFASKIVEEIEHGMYD</sequence>
<dbReference type="AlphaFoldDB" id="A0A1D3TS12"/>
<gene>
    <name evidence="2" type="ORF">SAMN05421730_100598</name>
</gene>
<name>A0A1D3TS12_9FIRM</name>
<dbReference type="InterPro" id="IPR054633">
    <property type="entry name" value="BilS"/>
</dbReference>
<evidence type="ECO:0000259" key="1">
    <source>
        <dbReference type="Pfam" id="PF12641"/>
    </source>
</evidence>
<protein>
    <submittedName>
        <fullName evidence="2">Flavodoxin domain-containing protein</fullName>
    </submittedName>
</protein>
<dbReference type="STRING" id="1619234.SAMN05421730_100598"/>
<dbReference type="Proteomes" id="UP000199315">
    <property type="component" value="Unassembled WGS sequence"/>
</dbReference>
<feature type="domain" description="Flavodoxin-like" evidence="1">
    <location>
        <begin position="6"/>
        <end position="164"/>
    </location>
</feature>